<dbReference type="InterPro" id="IPR029063">
    <property type="entry name" value="SAM-dependent_MTases_sf"/>
</dbReference>
<accession>A0ABP8LLF9</accession>
<dbReference type="EMBL" id="BAABGN010000013">
    <property type="protein sequence ID" value="GAA4432010.1"/>
    <property type="molecule type" value="Genomic_DNA"/>
</dbReference>
<dbReference type="InterPro" id="IPR013216">
    <property type="entry name" value="Methyltransf_11"/>
</dbReference>
<dbReference type="Proteomes" id="UP001500622">
    <property type="component" value="Unassembled WGS sequence"/>
</dbReference>
<evidence type="ECO:0000313" key="4">
    <source>
        <dbReference type="Proteomes" id="UP001500622"/>
    </source>
</evidence>
<proteinExistence type="predicted"/>
<evidence type="ECO:0000313" key="3">
    <source>
        <dbReference type="EMBL" id="GAA4432010.1"/>
    </source>
</evidence>
<protein>
    <recommendedName>
        <fullName evidence="2">Methyltransferase type 11 domain-containing protein</fullName>
    </recommendedName>
</protein>
<reference evidence="4" key="1">
    <citation type="journal article" date="2019" name="Int. J. Syst. Evol. Microbiol.">
        <title>The Global Catalogue of Microorganisms (GCM) 10K type strain sequencing project: providing services to taxonomists for standard genome sequencing and annotation.</title>
        <authorList>
            <consortium name="The Broad Institute Genomics Platform"/>
            <consortium name="The Broad Institute Genome Sequencing Center for Infectious Disease"/>
            <person name="Wu L."/>
            <person name="Ma J."/>
        </authorList>
    </citation>
    <scope>NUCLEOTIDE SEQUENCE [LARGE SCALE GENOMIC DNA]</scope>
    <source>
        <strain evidence="4">JCM 17810</strain>
    </source>
</reference>
<name>A0ABP8LLF9_9MICO</name>
<evidence type="ECO:0000256" key="1">
    <source>
        <dbReference type="SAM" id="MobiDB-lite"/>
    </source>
</evidence>
<dbReference type="PANTHER" id="PTHR42912">
    <property type="entry name" value="METHYLTRANSFERASE"/>
    <property type="match status" value="1"/>
</dbReference>
<dbReference type="InterPro" id="IPR050508">
    <property type="entry name" value="Methyltransf_Superfamily"/>
</dbReference>
<dbReference type="Pfam" id="PF08241">
    <property type="entry name" value="Methyltransf_11"/>
    <property type="match status" value="1"/>
</dbReference>
<gene>
    <name evidence="3" type="ORF">GCM10023169_37240</name>
</gene>
<dbReference type="PANTHER" id="PTHR42912:SF93">
    <property type="entry name" value="N6-ADENOSINE-METHYLTRANSFERASE TMT1A"/>
    <property type="match status" value="1"/>
</dbReference>
<dbReference type="SUPFAM" id="SSF53335">
    <property type="entry name" value="S-adenosyl-L-methionine-dependent methyltransferases"/>
    <property type="match status" value="1"/>
</dbReference>
<feature type="domain" description="Methyltransferase type 11" evidence="2">
    <location>
        <begin position="22"/>
        <end position="114"/>
    </location>
</feature>
<sequence length="245" mass="26529">MRAGEILELARRAGIGPGVSVLDLCCGVAGPGRFLTAELGNSYLGVDYSASAIDLARERAGDLPCRFEVSHVPPVPPGPFDVVLLLETMLAFADKEGLVREVSAALRPGGRFAFTVEEGRPLTDAEREAMPDADTVWPVALPDLLACLERVGLEVTWIQECSRHHQAVVESLLAAFVADGRSIAERVGHLALEELLVAHRLWSGWLKDGRVRKFAVVTRRSSGHARRSARHASMNRVGVPPRPCT</sequence>
<keyword evidence="4" id="KW-1185">Reference proteome</keyword>
<comment type="caution">
    <text evidence="3">The sequence shown here is derived from an EMBL/GenBank/DDBJ whole genome shotgun (WGS) entry which is preliminary data.</text>
</comment>
<dbReference type="CDD" id="cd02440">
    <property type="entry name" value="AdoMet_MTases"/>
    <property type="match status" value="1"/>
</dbReference>
<organism evidence="3 4">
    <name type="scientific">Georgenia halophila</name>
    <dbReference type="NCBI Taxonomy" id="620889"/>
    <lineage>
        <taxon>Bacteria</taxon>
        <taxon>Bacillati</taxon>
        <taxon>Actinomycetota</taxon>
        <taxon>Actinomycetes</taxon>
        <taxon>Micrococcales</taxon>
        <taxon>Bogoriellaceae</taxon>
        <taxon>Georgenia</taxon>
    </lineage>
</organism>
<feature type="region of interest" description="Disordered" evidence="1">
    <location>
        <begin position="225"/>
        <end position="245"/>
    </location>
</feature>
<evidence type="ECO:0000259" key="2">
    <source>
        <dbReference type="Pfam" id="PF08241"/>
    </source>
</evidence>
<dbReference type="Gene3D" id="3.40.50.150">
    <property type="entry name" value="Vaccinia Virus protein VP39"/>
    <property type="match status" value="1"/>
</dbReference>